<organism evidence="1 2">
    <name type="scientific">Rosa chinensis</name>
    <name type="common">China rose</name>
    <dbReference type="NCBI Taxonomy" id="74649"/>
    <lineage>
        <taxon>Eukaryota</taxon>
        <taxon>Viridiplantae</taxon>
        <taxon>Streptophyta</taxon>
        <taxon>Embryophyta</taxon>
        <taxon>Tracheophyta</taxon>
        <taxon>Spermatophyta</taxon>
        <taxon>Magnoliopsida</taxon>
        <taxon>eudicotyledons</taxon>
        <taxon>Gunneridae</taxon>
        <taxon>Pentapetalae</taxon>
        <taxon>rosids</taxon>
        <taxon>fabids</taxon>
        <taxon>Rosales</taxon>
        <taxon>Rosaceae</taxon>
        <taxon>Rosoideae</taxon>
        <taxon>Rosoideae incertae sedis</taxon>
        <taxon>Rosa</taxon>
    </lineage>
</organism>
<gene>
    <name evidence="1" type="ORF">RchiOBHm_Chr5g0081141</name>
</gene>
<accession>A0A2P6QMY5</accession>
<comment type="caution">
    <text evidence="1">The sequence shown here is derived from an EMBL/GenBank/DDBJ whole genome shotgun (WGS) entry which is preliminary data.</text>
</comment>
<dbReference type="EMBL" id="PDCK01000043">
    <property type="protein sequence ID" value="PRQ35540.1"/>
    <property type="molecule type" value="Genomic_DNA"/>
</dbReference>
<reference evidence="1 2" key="1">
    <citation type="journal article" date="2018" name="Nat. Genet.">
        <title>The Rosa genome provides new insights in the design of modern roses.</title>
        <authorList>
            <person name="Bendahmane M."/>
        </authorList>
    </citation>
    <scope>NUCLEOTIDE SEQUENCE [LARGE SCALE GENOMIC DNA]</scope>
    <source>
        <strain evidence="2">cv. Old Blush</strain>
    </source>
</reference>
<dbReference type="Gramene" id="PRQ35540">
    <property type="protein sequence ID" value="PRQ35540"/>
    <property type="gene ID" value="RchiOBHm_Chr5g0081141"/>
</dbReference>
<proteinExistence type="predicted"/>
<protein>
    <submittedName>
        <fullName evidence="1">Uncharacterized protein</fullName>
    </submittedName>
</protein>
<sequence>MTYRHSMYPCITASDWIQIFCTYAHLSESFMCQCEPFMCQMRCHHAYGRSLKTSE</sequence>
<evidence type="ECO:0000313" key="2">
    <source>
        <dbReference type="Proteomes" id="UP000238479"/>
    </source>
</evidence>
<dbReference type="Proteomes" id="UP000238479">
    <property type="component" value="Chromosome 5"/>
</dbReference>
<keyword evidence="2" id="KW-1185">Reference proteome</keyword>
<name>A0A2P6QMY5_ROSCH</name>
<evidence type="ECO:0000313" key="1">
    <source>
        <dbReference type="EMBL" id="PRQ35540.1"/>
    </source>
</evidence>
<dbReference type="AlphaFoldDB" id="A0A2P6QMY5"/>